<sequence length="190" mass="21305">MKRLILLTLAVLAPFSAADEKRDPVEDTLREAWAEYKTGNYDVTREKLAEVMKMLEEKDAEKIEELLPKELDGWEGETLQRDDLGAVGGGLSISRLYEDDKKKVTVKVVKNSPLMKTLIPLLANEQLIELSGRKTHRISGETAVMDGPKKLQMVLDGRIYVELAGSGEAEEKDIVSLARKLDLRALEKIK</sequence>
<gene>
    <name evidence="2" type="ORF">HAHE_26990</name>
</gene>
<protein>
    <submittedName>
        <fullName evidence="2">Uncharacterized protein</fullName>
    </submittedName>
</protein>
<keyword evidence="3" id="KW-1185">Reference proteome</keyword>
<dbReference type="RefSeq" id="WP_338685145.1">
    <property type="nucleotide sequence ID" value="NZ_AP024702.1"/>
</dbReference>
<accession>A0ABN6H581</accession>
<organism evidence="2 3">
    <name type="scientific">Haloferula helveola</name>
    <dbReference type="NCBI Taxonomy" id="490095"/>
    <lineage>
        <taxon>Bacteria</taxon>
        <taxon>Pseudomonadati</taxon>
        <taxon>Verrucomicrobiota</taxon>
        <taxon>Verrucomicrobiia</taxon>
        <taxon>Verrucomicrobiales</taxon>
        <taxon>Verrucomicrobiaceae</taxon>
        <taxon>Haloferula</taxon>
    </lineage>
</organism>
<keyword evidence="1" id="KW-0732">Signal</keyword>
<feature type="chain" id="PRO_5045511405" evidence="1">
    <location>
        <begin position="19"/>
        <end position="190"/>
    </location>
</feature>
<evidence type="ECO:0000313" key="3">
    <source>
        <dbReference type="Proteomes" id="UP001374893"/>
    </source>
</evidence>
<proteinExistence type="predicted"/>
<evidence type="ECO:0000256" key="1">
    <source>
        <dbReference type="SAM" id="SignalP"/>
    </source>
</evidence>
<reference evidence="2 3" key="1">
    <citation type="submission" date="2021-06" db="EMBL/GenBank/DDBJ databases">
        <title>Complete genome of Haloferula helveola possessing various polysaccharide degrading enzymes.</title>
        <authorList>
            <person name="Takami H."/>
            <person name="Huang C."/>
            <person name="Hamasaki K."/>
        </authorList>
    </citation>
    <scope>NUCLEOTIDE SEQUENCE [LARGE SCALE GENOMIC DNA]</scope>
    <source>
        <strain evidence="2 3">CN-1</strain>
    </source>
</reference>
<name>A0ABN6H581_9BACT</name>
<dbReference type="Proteomes" id="UP001374893">
    <property type="component" value="Chromosome"/>
</dbReference>
<dbReference type="EMBL" id="AP024702">
    <property type="protein sequence ID" value="BCX48791.1"/>
    <property type="molecule type" value="Genomic_DNA"/>
</dbReference>
<evidence type="ECO:0000313" key="2">
    <source>
        <dbReference type="EMBL" id="BCX48791.1"/>
    </source>
</evidence>
<feature type="signal peptide" evidence="1">
    <location>
        <begin position="1"/>
        <end position="18"/>
    </location>
</feature>